<keyword evidence="3" id="KW-0808">Transferase</keyword>
<dbReference type="PANTHER" id="PTHR15067">
    <property type="entry name" value="E3 UBIQUITIN-PROTEIN LIGASE RNF8"/>
    <property type="match status" value="1"/>
</dbReference>
<evidence type="ECO:0000256" key="1">
    <source>
        <dbReference type="ARBA" id="ARBA00004141"/>
    </source>
</evidence>
<keyword evidence="7" id="KW-0833">Ubl conjugation pathway</keyword>
<keyword evidence="6" id="KW-0863">Zinc-finger</keyword>
<dbReference type="FunFam" id="3.30.40.10:FF:000259">
    <property type="entry name" value="E3 ubiquitin protein ligase RIN2"/>
    <property type="match status" value="1"/>
</dbReference>
<evidence type="ECO:0000256" key="2">
    <source>
        <dbReference type="ARBA" id="ARBA00004906"/>
    </source>
</evidence>
<dbReference type="InterPro" id="IPR001841">
    <property type="entry name" value="Znf_RING"/>
</dbReference>
<gene>
    <name evidence="11" type="ORF">ZEAMMB73_Zm00001d006373</name>
</gene>
<keyword evidence="9" id="KW-1133">Transmembrane helix</keyword>
<dbReference type="SUPFAM" id="SSF57850">
    <property type="entry name" value="RING/U-box"/>
    <property type="match status" value="1"/>
</dbReference>
<dbReference type="AlphaFoldDB" id="A0A1D6EVQ3"/>
<sequence>MAAVNCLYVAAASTAASAAALQWWASSLFDGDAGAGEDGAWLGAVLRSKVTVALLANLAVHVFLVIILALKTLFFVQLTSIETRKVLEHIINYVIYKGTFLPLVVPPTSQQIILWSTWLVILCSLKMFQSLARERLEKLNASPSVTPSKYFRVYSALLLVLSADLLWMWLCAGFCSFCNSKLFWLLFFEPLSIAFDTLQSIMVHGFQLFDIWQQHLMESGADFLDLQKSYKQAAGSFSEWRGKLTRNFGFAIDLISLLMSLGHYSMIFWLRGMAFHLVDAVLLLNSRALIVSFLKRIKAHIKLRKALSSLDGALPDATYDEICAYDDECAICRGPMGRAKKLSCNHLFHLACLRSWLDQGLMEGYSCPTCRRPLLLSSEGQRRSTTAEVANVQRIAEQLTMGMNQQRVPGNEHPVEQQNPSDAVWRGAGLDASWIPPWSSPVMDHPSSSSAVRSVGLTGVQMMMTQLASVTDNYGHADGTWNLWPEPMAGSSLVPSTSSISGTASASGLRLRGSAGISNGSLSEVLTMVDRVREVLPHIPDELILEVCVCLAQLWS</sequence>
<proteinExistence type="predicted"/>
<keyword evidence="4" id="KW-0812">Transmembrane</keyword>
<comment type="pathway">
    <text evidence="2">Protein modification; protein ubiquitination.</text>
</comment>
<dbReference type="PANTHER" id="PTHR15067:SF4">
    <property type="entry name" value="E3 UBIQUITIN-PROTEIN LIGASE RNF8"/>
    <property type="match status" value="1"/>
</dbReference>
<dbReference type="GO" id="GO:0008270">
    <property type="term" value="F:zinc ion binding"/>
    <property type="evidence" value="ECO:0007669"/>
    <property type="project" value="UniProtKB-KW"/>
</dbReference>
<dbReference type="InterPro" id="IPR057992">
    <property type="entry name" value="TPR_SYVN1_N"/>
</dbReference>
<keyword evidence="10" id="KW-0472">Membrane</keyword>
<dbReference type="Pfam" id="PF25563">
    <property type="entry name" value="TPR_SYVN1_N"/>
    <property type="match status" value="1"/>
</dbReference>
<dbReference type="SMART" id="SM00184">
    <property type="entry name" value="RING"/>
    <property type="match status" value="1"/>
</dbReference>
<name>A0A1D6EVQ3_MAIZE</name>
<dbReference type="GO" id="GO:0016740">
    <property type="term" value="F:transferase activity"/>
    <property type="evidence" value="ECO:0007669"/>
    <property type="project" value="UniProtKB-KW"/>
</dbReference>
<dbReference type="ExpressionAtlas" id="A0A1D6EVQ3">
    <property type="expression patterns" value="baseline and differential"/>
</dbReference>
<keyword evidence="5" id="KW-0479">Metal-binding</keyword>
<evidence type="ECO:0000256" key="10">
    <source>
        <dbReference type="ARBA" id="ARBA00023136"/>
    </source>
</evidence>
<dbReference type="Gene3D" id="3.30.40.10">
    <property type="entry name" value="Zinc/RING finger domain, C3HC4 (zinc finger)"/>
    <property type="match status" value="1"/>
</dbReference>
<evidence type="ECO:0000256" key="4">
    <source>
        <dbReference type="ARBA" id="ARBA00022692"/>
    </source>
</evidence>
<evidence type="ECO:0000256" key="5">
    <source>
        <dbReference type="ARBA" id="ARBA00022723"/>
    </source>
</evidence>
<evidence type="ECO:0000313" key="11">
    <source>
        <dbReference type="EMBL" id="ONM23653.1"/>
    </source>
</evidence>
<keyword evidence="8" id="KW-0862">Zinc</keyword>
<protein>
    <submittedName>
        <fullName evidence="11">E3 ubiquitin protein ligase RIN2</fullName>
    </submittedName>
</protein>
<evidence type="ECO:0000256" key="7">
    <source>
        <dbReference type="ARBA" id="ARBA00022786"/>
    </source>
</evidence>
<reference evidence="11" key="1">
    <citation type="submission" date="2015-12" db="EMBL/GenBank/DDBJ databases">
        <title>Update maize B73 reference genome by single molecule sequencing technologies.</title>
        <authorList>
            <consortium name="Maize Genome Sequencing Project"/>
            <person name="Ware D."/>
        </authorList>
    </citation>
    <scope>NUCLEOTIDE SEQUENCE [LARGE SCALE GENOMIC DNA]</scope>
    <source>
        <tissue evidence="11">Seedling</tissue>
    </source>
</reference>
<accession>A0A1D6EVQ3</accession>
<evidence type="ECO:0000256" key="8">
    <source>
        <dbReference type="ARBA" id="ARBA00022833"/>
    </source>
</evidence>
<dbReference type="Pfam" id="PF13639">
    <property type="entry name" value="zf-RING_2"/>
    <property type="match status" value="1"/>
</dbReference>
<evidence type="ECO:0000256" key="6">
    <source>
        <dbReference type="ARBA" id="ARBA00022771"/>
    </source>
</evidence>
<dbReference type="InterPro" id="IPR013083">
    <property type="entry name" value="Znf_RING/FYVE/PHD"/>
</dbReference>
<dbReference type="PROSITE" id="PS50089">
    <property type="entry name" value="ZF_RING_2"/>
    <property type="match status" value="1"/>
</dbReference>
<evidence type="ECO:0000256" key="3">
    <source>
        <dbReference type="ARBA" id="ARBA00022679"/>
    </source>
</evidence>
<dbReference type="EMBL" id="CM007648">
    <property type="protein sequence ID" value="ONM23653.1"/>
    <property type="molecule type" value="Genomic_DNA"/>
</dbReference>
<comment type="subcellular location">
    <subcellularLocation>
        <location evidence="1">Membrane</location>
        <topology evidence="1">Multi-pass membrane protein</topology>
    </subcellularLocation>
</comment>
<organism evidence="11">
    <name type="scientific">Zea mays</name>
    <name type="common">Maize</name>
    <dbReference type="NCBI Taxonomy" id="4577"/>
    <lineage>
        <taxon>Eukaryota</taxon>
        <taxon>Viridiplantae</taxon>
        <taxon>Streptophyta</taxon>
        <taxon>Embryophyta</taxon>
        <taxon>Tracheophyta</taxon>
        <taxon>Spermatophyta</taxon>
        <taxon>Magnoliopsida</taxon>
        <taxon>Liliopsida</taxon>
        <taxon>Poales</taxon>
        <taxon>Poaceae</taxon>
        <taxon>PACMAD clade</taxon>
        <taxon>Panicoideae</taxon>
        <taxon>Andropogonodae</taxon>
        <taxon>Andropogoneae</taxon>
        <taxon>Tripsacinae</taxon>
        <taxon>Zea</taxon>
    </lineage>
</organism>
<evidence type="ECO:0000256" key="9">
    <source>
        <dbReference type="ARBA" id="ARBA00022989"/>
    </source>
</evidence>